<feature type="transmembrane region" description="Helical" evidence="1">
    <location>
        <begin position="61"/>
        <end position="86"/>
    </location>
</feature>
<feature type="domain" description="DUF418" evidence="2">
    <location>
        <begin position="238"/>
        <end position="401"/>
    </location>
</feature>
<proteinExistence type="predicted"/>
<dbReference type="EMBL" id="SOAW01000003">
    <property type="protein sequence ID" value="TDT29831.1"/>
    <property type="molecule type" value="Genomic_DNA"/>
</dbReference>
<organism evidence="3 4">
    <name type="scientific">Naumannella halotolerans</name>
    <dbReference type="NCBI Taxonomy" id="993414"/>
    <lineage>
        <taxon>Bacteria</taxon>
        <taxon>Bacillati</taxon>
        <taxon>Actinomycetota</taxon>
        <taxon>Actinomycetes</taxon>
        <taxon>Propionibacteriales</taxon>
        <taxon>Propionibacteriaceae</taxon>
        <taxon>Naumannella</taxon>
    </lineage>
</organism>
<feature type="transmembrane region" description="Helical" evidence="1">
    <location>
        <begin position="362"/>
        <end position="382"/>
    </location>
</feature>
<dbReference type="PANTHER" id="PTHR30590">
    <property type="entry name" value="INNER MEMBRANE PROTEIN"/>
    <property type="match status" value="1"/>
</dbReference>
<comment type="caution">
    <text evidence="3">The sequence shown here is derived from an EMBL/GenBank/DDBJ whole genome shotgun (WGS) entry which is preliminary data.</text>
</comment>
<dbReference type="PANTHER" id="PTHR30590:SF2">
    <property type="entry name" value="INNER MEMBRANE PROTEIN"/>
    <property type="match status" value="1"/>
</dbReference>
<feature type="transmembrane region" description="Helical" evidence="1">
    <location>
        <begin position="257"/>
        <end position="275"/>
    </location>
</feature>
<feature type="transmembrane region" description="Helical" evidence="1">
    <location>
        <begin position="130"/>
        <end position="146"/>
    </location>
</feature>
<feature type="transmembrane region" description="Helical" evidence="1">
    <location>
        <begin position="211"/>
        <end position="237"/>
    </location>
</feature>
<protein>
    <submittedName>
        <fullName evidence="3">Putative membrane protein YeiB</fullName>
    </submittedName>
</protein>
<dbReference type="InterPro" id="IPR007349">
    <property type="entry name" value="DUF418"/>
</dbReference>
<dbReference type="AlphaFoldDB" id="A0A4R7IYI8"/>
<evidence type="ECO:0000259" key="2">
    <source>
        <dbReference type="Pfam" id="PF04235"/>
    </source>
</evidence>
<feature type="transmembrane region" description="Helical" evidence="1">
    <location>
        <begin position="20"/>
        <end position="41"/>
    </location>
</feature>
<dbReference type="RefSeq" id="WP_133755766.1">
    <property type="nucleotide sequence ID" value="NZ_SOAW01000003.1"/>
</dbReference>
<accession>A0A4R7IYI8</accession>
<dbReference type="Pfam" id="PF04235">
    <property type="entry name" value="DUF418"/>
    <property type="match status" value="1"/>
</dbReference>
<dbReference type="InterPro" id="IPR052529">
    <property type="entry name" value="Bact_Transport_Assoc"/>
</dbReference>
<feature type="transmembrane region" description="Helical" evidence="1">
    <location>
        <begin position="334"/>
        <end position="356"/>
    </location>
</feature>
<evidence type="ECO:0000313" key="4">
    <source>
        <dbReference type="Proteomes" id="UP000295371"/>
    </source>
</evidence>
<reference evidence="3 4" key="1">
    <citation type="submission" date="2019-03" db="EMBL/GenBank/DDBJ databases">
        <title>Genomic Encyclopedia of Archaeal and Bacterial Type Strains, Phase II (KMG-II): from individual species to whole genera.</title>
        <authorList>
            <person name="Goeker M."/>
        </authorList>
    </citation>
    <scope>NUCLEOTIDE SEQUENCE [LARGE SCALE GENOMIC DNA]</scope>
    <source>
        <strain evidence="3 4">DSM 24323</strain>
    </source>
</reference>
<name>A0A4R7IYI8_9ACTN</name>
<keyword evidence="1" id="KW-0812">Transmembrane</keyword>
<feature type="transmembrane region" description="Helical" evidence="1">
    <location>
        <begin position="153"/>
        <end position="173"/>
    </location>
</feature>
<keyword evidence="1" id="KW-0472">Membrane</keyword>
<keyword evidence="1" id="KW-1133">Transmembrane helix</keyword>
<evidence type="ECO:0000256" key="1">
    <source>
        <dbReference type="SAM" id="Phobius"/>
    </source>
</evidence>
<keyword evidence="4" id="KW-1185">Reference proteome</keyword>
<gene>
    <name evidence="3" type="ORF">CLV29_2851</name>
</gene>
<feature type="transmembrane region" description="Helical" evidence="1">
    <location>
        <begin position="287"/>
        <end position="313"/>
    </location>
</feature>
<dbReference type="OrthoDB" id="2388539at2"/>
<sequence length="415" mass="44693">MTQVATTPTPLAERSLAPDLARGTMLLLIALANTPWFLWTATRSELQTTMHAIDGSLADQIAQGFIIVVADVRTYPMFAFLFAYGIGQLYARQAAKGVPEPATRRLLQRRHLWLLAFGFVHAALLWSGDILGTYGLAGLILVPLFLRRSDTVLKVWIIVLLGIGAVVSSFTVFSGMYVPPGLAGGGAGEQAFALPDPYADPNYLTSMVSRLAMWVFMTPMFAFFTLAVPTAFLIGILAARHRILDQPGAHLPLLRRLAVIGIGVSLLGSIPAAYLHLTAPPINEWTFAIAAMYTGVFGGVGYAALFGLLAVRLQRTGRTPVTVVALAALGRRSLSGYLAQSVLFIPLLAAFGIGFGAHLSSWSVALLAVVTWLLTVLGAYWLDQRGMRGPAEVLLRRLTYRRSKADGLAASNEVN</sequence>
<evidence type="ECO:0000313" key="3">
    <source>
        <dbReference type="EMBL" id="TDT29831.1"/>
    </source>
</evidence>
<dbReference type="Proteomes" id="UP000295371">
    <property type="component" value="Unassembled WGS sequence"/>
</dbReference>